<feature type="region of interest" description="Disordered" evidence="1">
    <location>
        <begin position="181"/>
        <end position="270"/>
    </location>
</feature>
<reference evidence="2 3" key="1">
    <citation type="journal article" date="2012" name="Science">
        <title>The Paleozoic origin of enzymatic lignin decomposition reconstructed from 31 fungal genomes.</title>
        <authorList>
            <person name="Floudas D."/>
            <person name="Binder M."/>
            <person name="Riley R."/>
            <person name="Barry K."/>
            <person name="Blanchette R.A."/>
            <person name="Henrissat B."/>
            <person name="Martinez A.T."/>
            <person name="Otillar R."/>
            <person name="Spatafora J.W."/>
            <person name="Yadav J.S."/>
            <person name="Aerts A."/>
            <person name="Benoit I."/>
            <person name="Boyd A."/>
            <person name="Carlson A."/>
            <person name="Copeland A."/>
            <person name="Coutinho P.M."/>
            <person name="de Vries R.P."/>
            <person name="Ferreira P."/>
            <person name="Findley K."/>
            <person name="Foster B."/>
            <person name="Gaskell J."/>
            <person name="Glotzer D."/>
            <person name="Gorecki P."/>
            <person name="Heitman J."/>
            <person name="Hesse C."/>
            <person name="Hori C."/>
            <person name="Igarashi K."/>
            <person name="Jurgens J.A."/>
            <person name="Kallen N."/>
            <person name="Kersten P."/>
            <person name="Kohler A."/>
            <person name="Kuees U."/>
            <person name="Kumar T.K.A."/>
            <person name="Kuo A."/>
            <person name="LaButti K."/>
            <person name="Larrondo L.F."/>
            <person name="Lindquist E."/>
            <person name="Ling A."/>
            <person name="Lombard V."/>
            <person name="Lucas S."/>
            <person name="Lundell T."/>
            <person name="Martin R."/>
            <person name="McLaughlin D.J."/>
            <person name="Morgenstern I."/>
            <person name="Morin E."/>
            <person name="Murat C."/>
            <person name="Nagy L.G."/>
            <person name="Nolan M."/>
            <person name="Ohm R.A."/>
            <person name="Patyshakuliyeva A."/>
            <person name="Rokas A."/>
            <person name="Ruiz-Duenas F.J."/>
            <person name="Sabat G."/>
            <person name="Salamov A."/>
            <person name="Samejima M."/>
            <person name="Schmutz J."/>
            <person name="Slot J.C."/>
            <person name="St John F."/>
            <person name="Stenlid J."/>
            <person name="Sun H."/>
            <person name="Sun S."/>
            <person name="Syed K."/>
            <person name="Tsang A."/>
            <person name="Wiebenga A."/>
            <person name="Young D."/>
            <person name="Pisabarro A."/>
            <person name="Eastwood D.C."/>
            <person name="Martin F."/>
            <person name="Cullen D."/>
            <person name="Grigoriev I.V."/>
            <person name="Hibbett D.S."/>
        </authorList>
    </citation>
    <scope>NUCLEOTIDE SEQUENCE</scope>
    <source>
        <strain evidence="3">FP-58527</strain>
    </source>
</reference>
<dbReference type="EMBL" id="KE504211">
    <property type="protein sequence ID" value="EPS95280.1"/>
    <property type="molecule type" value="Genomic_DNA"/>
</dbReference>
<accession>S8F0F0</accession>
<evidence type="ECO:0008006" key="4">
    <source>
        <dbReference type="Google" id="ProtNLM"/>
    </source>
</evidence>
<evidence type="ECO:0000256" key="1">
    <source>
        <dbReference type="SAM" id="MobiDB-lite"/>
    </source>
</evidence>
<feature type="region of interest" description="Disordered" evidence="1">
    <location>
        <begin position="61"/>
        <end position="127"/>
    </location>
</feature>
<evidence type="ECO:0000313" key="3">
    <source>
        <dbReference type="Proteomes" id="UP000015241"/>
    </source>
</evidence>
<dbReference type="HOGENOM" id="CLU_624105_0_0_1"/>
<feature type="compositionally biased region" description="Basic and acidic residues" evidence="1">
    <location>
        <begin position="106"/>
        <end position="120"/>
    </location>
</feature>
<dbReference type="InParanoid" id="S8F0F0"/>
<evidence type="ECO:0000313" key="2">
    <source>
        <dbReference type="EMBL" id="EPS95280.1"/>
    </source>
</evidence>
<protein>
    <recommendedName>
        <fullName evidence="4">C2H2-type domain-containing protein</fullName>
    </recommendedName>
</protein>
<keyword evidence="3" id="KW-1185">Reference proteome</keyword>
<proteinExistence type="predicted"/>
<dbReference type="Proteomes" id="UP000015241">
    <property type="component" value="Unassembled WGS sequence"/>
</dbReference>
<dbReference type="Gene3D" id="3.30.160.60">
    <property type="entry name" value="Classic Zinc Finger"/>
    <property type="match status" value="1"/>
</dbReference>
<dbReference type="OrthoDB" id="2812088at2759"/>
<sequence length="398" mass="42971">MAYNNDYTGYSLEQVLALTDPSFAELAEQAAAFHSFELDFDYVSSSWNDFNAVTDDQPVTAHSWAPRSSDSEASSASSATATPSLKRKRSALDDPFDGVDVATAEDGLRPYKVPRSDRAPHMPAAPTPAFDALGWQSLDGYPFPDIDSAPNFLPAPDVVPAPNVFSLSDIFSAPDFLPIPVSPQPTAPSEVASTLQAGDTSLHDEPAKGTPDDREDTYAPAILTTDEGDEETLEAGASTSLEHSSAPAPDAEPEVAQPAPRPRQWVVKNPDNHMGLEGDRRVGQTDLWLADAPVAHRRDRLQPCDVQGCGAHFKHGSVSGFTRHDGRTHKRLQYLCPRPGCNKAFGRPDVMKTHLVSKPLCGAFAVGILQDIYGQGAVPAMDRVAPYQFLPYFATMKP</sequence>
<gene>
    <name evidence="2" type="ORF">FOMPIDRAFT_1054355</name>
</gene>
<feature type="compositionally biased region" description="Low complexity" evidence="1">
    <location>
        <begin position="63"/>
        <end position="84"/>
    </location>
</feature>
<organism evidence="2 3">
    <name type="scientific">Fomitopsis schrenkii</name>
    <name type="common">Brown rot fungus</name>
    <dbReference type="NCBI Taxonomy" id="2126942"/>
    <lineage>
        <taxon>Eukaryota</taxon>
        <taxon>Fungi</taxon>
        <taxon>Dikarya</taxon>
        <taxon>Basidiomycota</taxon>
        <taxon>Agaricomycotina</taxon>
        <taxon>Agaricomycetes</taxon>
        <taxon>Polyporales</taxon>
        <taxon>Fomitopsis</taxon>
    </lineage>
</organism>
<feature type="compositionally biased region" description="Basic and acidic residues" evidence="1">
    <location>
        <begin position="201"/>
        <end position="212"/>
    </location>
</feature>
<dbReference type="AlphaFoldDB" id="S8F0F0"/>
<name>S8F0F0_FOMSC</name>